<protein>
    <recommendedName>
        <fullName evidence="1">DUF4795 domain-containing protein</fullName>
    </recommendedName>
</protein>
<dbReference type="InterPro" id="IPR032013">
    <property type="entry name" value="DUF4795"/>
</dbReference>
<evidence type="ECO:0000259" key="1">
    <source>
        <dbReference type="Pfam" id="PF16043"/>
    </source>
</evidence>
<evidence type="ECO:0000313" key="2">
    <source>
        <dbReference type="Ensembl" id="ENSSSCP00070044512.1"/>
    </source>
</evidence>
<proteinExistence type="predicted"/>
<sequence length="310" mass="34550">HCRELWCRSSCSSDSTPSLGTPYLVHSDLHDLKKDIDEVWKIVRKLLIEGLRFDPDSAAGFRKKLFERVKCISCNRPVEMMTSPPLVTVRNAHLLSRLRPASANSYEYLQRQQMREQQRLQKLQSLGAQERSLDLLGSQQDWGDGPRNDANLKFKSCNLSTLYPYGDPELLNYDTAEVDILGVDGILYKGRMSNKDRPRLVTGAEKELAKIEVSAGLAPPEAQGATFPHGLLPEACLIPWLVAPSASSRGVILAAASVLGSPPLTLTIWPPLPRTWPLYRAHPDVPASFSHLKTLNLMVSIKSPLPHRVM</sequence>
<dbReference type="Pfam" id="PF16043">
    <property type="entry name" value="DUF4795"/>
    <property type="match status" value="1"/>
</dbReference>
<organism evidence="2 3">
    <name type="scientific">Sus scrofa</name>
    <name type="common">Pig</name>
    <dbReference type="NCBI Taxonomy" id="9823"/>
    <lineage>
        <taxon>Eukaryota</taxon>
        <taxon>Metazoa</taxon>
        <taxon>Chordata</taxon>
        <taxon>Craniata</taxon>
        <taxon>Vertebrata</taxon>
        <taxon>Euteleostomi</taxon>
        <taxon>Mammalia</taxon>
        <taxon>Eutheria</taxon>
        <taxon>Laurasiatheria</taxon>
        <taxon>Artiodactyla</taxon>
        <taxon>Suina</taxon>
        <taxon>Suidae</taxon>
        <taxon>Sus</taxon>
    </lineage>
</organism>
<dbReference type="PANTHER" id="PTHR47080">
    <property type="entry name" value="CHROMOSOME 16 OPEN READING FRAME 96"/>
    <property type="match status" value="1"/>
</dbReference>
<name>A0A4X1VRR2_PIG</name>
<dbReference type="AlphaFoldDB" id="A0A4X1VRR2"/>
<reference evidence="2" key="2">
    <citation type="submission" date="2025-08" db="UniProtKB">
        <authorList>
            <consortium name="Ensembl"/>
        </authorList>
    </citation>
    <scope>IDENTIFICATION</scope>
</reference>
<evidence type="ECO:0000313" key="3">
    <source>
        <dbReference type="Proteomes" id="UP000314985"/>
    </source>
</evidence>
<reference evidence="2 3" key="1">
    <citation type="submission" date="2017-08" db="EMBL/GenBank/DDBJ databases">
        <title>USMARCv1.0.</title>
        <authorList>
            <person name="Hannum G.I."/>
            <person name="Koren S."/>
            <person name="Schroeder S.G."/>
            <person name="Chin S.C."/>
            <person name="Nonneman D.J."/>
            <person name="Becker S.A."/>
            <person name="Rosen B.D."/>
            <person name="Bickhart D.M."/>
            <person name="Putnam N.H."/>
            <person name="Green R.E."/>
            <person name="Tuggle C.K."/>
            <person name="Liu H."/>
            <person name="Rohrer G.A."/>
            <person name="Warr A."/>
            <person name="Hall R."/>
            <person name="Kim K."/>
            <person name="Hume D.A."/>
            <person name="Talbot R."/>
            <person name="Chow W."/>
            <person name="Howe K."/>
            <person name="Schwartz A.S."/>
            <person name="Watson M."/>
            <person name="Archibald A.L."/>
            <person name="Phillippy A.M."/>
            <person name="Smith T.P.L."/>
        </authorList>
    </citation>
    <scope>NUCLEOTIDE SEQUENCE [LARGE SCALE GENOMIC DNA]</scope>
</reference>
<dbReference type="PANTHER" id="PTHR47080:SF1">
    <property type="entry name" value="CHROMOSOME 16 OPEN READING FRAME 96"/>
    <property type="match status" value="1"/>
</dbReference>
<feature type="domain" description="DUF4795" evidence="1">
    <location>
        <begin position="24"/>
        <end position="99"/>
    </location>
</feature>
<dbReference type="Proteomes" id="UP000314985">
    <property type="component" value="Chromosome 3"/>
</dbReference>
<dbReference type="Ensembl" id="ENSSSCT00070052577.1">
    <property type="protein sequence ID" value="ENSSSCP00070044512.1"/>
    <property type="gene ID" value="ENSSSCG00070026246.1"/>
</dbReference>
<accession>A0A4X1VRR2</accession>